<protein>
    <submittedName>
        <fullName evidence="1">Uncharacterized protein</fullName>
    </submittedName>
</protein>
<accession>A0A9P7A8Z1</accession>
<dbReference type="OrthoDB" id="2684148at2759"/>
<evidence type="ECO:0000313" key="1">
    <source>
        <dbReference type="EMBL" id="KAG1784536.1"/>
    </source>
</evidence>
<dbReference type="GeneID" id="64601759"/>
<proteinExistence type="predicted"/>
<dbReference type="AlphaFoldDB" id="A0A9P7A8Z1"/>
<keyword evidence="2" id="KW-1185">Reference proteome</keyword>
<reference evidence="1" key="1">
    <citation type="journal article" date="2020" name="New Phytol.">
        <title>Comparative genomics reveals dynamic genome evolution in host specialist ectomycorrhizal fungi.</title>
        <authorList>
            <person name="Lofgren L.A."/>
            <person name="Nguyen N.H."/>
            <person name="Vilgalys R."/>
            <person name="Ruytinx J."/>
            <person name="Liao H.L."/>
            <person name="Branco S."/>
            <person name="Kuo A."/>
            <person name="LaButti K."/>
            <person name="Lipzen A."/>
            <person name="Andreopoulos W."/>
            <person name="Pangilinan J."/>
            <person name="Riley R."/>
            <person name="Hundley H."/>
            <person name="Na H."/>
            <person name="Barry K."/>
            <person name="Grigoriev I.V."/>
            <person name="Stajich J.E."/>
            <person name="Kennedy P.G."/>
        </authorList>
    </citation>
    <scope>NUCLEOTIDE SEQUENCE</scope>
    <source>
        <strain evidence="1">S12</strain>
    </source>
</reference>
<dbReference type="Proteomes" id="UP000719766">
    <property type="component" value="Unassembled WGS sequence"/>
</dbReference>
<dbReference type="RefSeq" id="XP_041152021.1">
    <property type="nucleotide sequence ID" value="XM_041307995.1"/>
</dbReference>
<comment type="caution">
    <text evidence="1">The sequence shown here is derived from an EMBL/GenBank/DDBJ whole genome shotgun (WGS) entry which is preliminary data.</text>
</comment>
<gene>
    <name evidence="1" type="ORF">HD556DRAFT_1451659</name>
</gene>
<organism evidence="1 2">
    <name type="scientific">Suillus plorans</name>
    <dbReference type="NCBI Taxonomy" id="116603"/>
    <lineage>
        <taxon>Eukaryota</taxon>
        <taxon>Fungi</taxon>
        <taxon>Dikarya</taxon>
        <taxon>Basidiomycota</taxon>
        <taxon>Agaricomycotina</taxon>
        <taxon>Agaricomycetes</taxon>
        <taxon>Agaricomycetidae</taxon>
        <taxon>Boletales</taxon>
        <taxon>Suillineae</taxon>
        <taxon>Suillaceae</taxon>
        <taxon>Suillus</taxon>
    </lineage>
</organism>
<evidence type="ECO:0000313" key="2">
    <source>
        <dbReference type="Proteomes" id="UP000719766"/>
    </source>
</evidence>
<sequence>MLFKTSLPASLFITVPEAKYEGAFRVIASSPTIVDMMMMTPGSLATFYLHWTLKHVTVANHTLFDSDHGAHNIGCITHADFESHNNTFWLGPAYGRLCPTLWRDIPNSDEQSLVIEWNTRFSLRSMLARSHTVWHLSDQCANLYCPYNPSNNAHTALLSPDPMPSDLTSIMSQEAFLALDLTLSPHISSSPLTWSISISGLGMNSLGQSSAPLLLCSSAPLLLCSSAPLLLCSSAPLLLCSSAPLLLCSSAPLLLYSSAPLLLCSSEFPEVPLELSCSPLDLVLAAFPLFASTQDKS</sequence>
<name>A0A9P7A8Z1_9AGAM</name>
<dbReference type="EMBL" id="JABBWE010000139">
    <property type="protein sequence ID" value="KAG1784536.1"/>
    <property type="molecule type" value="Genomic_DNA"/>
</dbReference>